<reference evidence="1 2" key="1">
    <citation type="journal article" date="2021" name="BMC Genomics">
        <title>Datura genome reveals duplications of psychoactive alkaloid biosynthetic genes and high mutation rate following tissue culture.</title>
        <authorList>
            <person name="Rajewski A."/>
            <person name="Carter-House D."/>
            <person name="Stajich J."/>
            <person name="Litt A."/>
        </authorList>
    </citation>
    <scope>NUCLEOTIDE SEQUENCE [LARGE SCALE GENOMIC DNA]</scope>
    <source>
        <strain evidence="1">AR-01</strain>
    </source>
</reference>
<proteinExistence type="predicted"/>
<gene>
    <name evidence="1" type="ORF">HAX54_008203</name>
</gene>
<evidence type="ECO:0000313" key="2">
    <source>
        <dbReference type="Proteomes" id="UP000823775"/>
    </source>
</evidence>
<keyword evidence="2" id="KW-1185">Reference proteome</keyword>
<dbReference type="Proteomes" id="UP000823775">
    <property type="component" value="Unassembled WGS sequence"/>
</dbReference>
<feature type="non-terminal residue" evidence="1">
    <location>
        <position position="1"/>
    </location>
</feature>
<name>A0ABS8TFJ5_DATST</name>
<dbReference type="EMBL" id="JACEIK010001421">
    <property type="protein sequence ID" value="MCD7469277.1"/>
    <property type="molecule type" value="Genomic_DNA"/>
</dbReference>
<accession>A0ABS8TFJ5</accession>
<organism evidence="1 2">
    <name type="scientific">Datura stramonium</name>
    <name type="common">Jimsonweed</name>
    <name type="synonym">Common thornapple</name>
    <dbReference type="NCBI Taxonomy" id="4076"/>
    <lineage>
        <taxon>Eukaryota</taxon>
        <taxon>Viridiplantae</taxon>
        <taxon>Streptophyta</taxon>
        <taxon>Embryophyta</taxon>
        <taxon>Tracheophyta</taxon>
        <taxon>Spermatophyta</taxon>
        <taxon>Magnoliopsida</taxon>
        <taxon>eudicotyledons</taxon>
        <taxon>Gunneridae</taxon>
        <taxon>Pentapetalae</taxon>
        <taxon>asterids</taxon>
        <taxon>lamiids</taxon>
        <taxon>Solanales</taxon>
        <taxon>Solanaceae</taxon>
        <taxon>Solanoideae</taxon>
        <taxon>Datureae</taxon>
        <taxon>Datura</taxon>
    </lineage>
</organism>
<protein>
    <submittedName>
        <fullName evidence="1">Uncharacterized protein</fullName>
    </submittedName>
</protein>
<comment type="caution">
    <text evidence="1">The sequence shown here is derived from an EMBL/GenBank/DDBJ whole genome shotgun (WGS) entry which is preliminary data.</text>
</comment>
<sequence length="77" mass="8477">SDVFLKGKSSSLLCACNVDENVIVFVRNMGNVKLAWMIVVWNKGTTLASSKSKGKCKAKETKVALNSSDAIWFFMDD</sequence>
<evidence type="ECO:0000313" key="1">
    <source>
        <dbReference type="EMBL" id="MCD7469277.1"/>
    </source>
</evidence>